<dbReference type="PROSITE" id="PS51257">
    <property type="entry name" value="PROKAR_LIPOPROTEIN"/>
    <property type="match status" value="1"/>
</dbReference>
<dbReference type="EMBL" id="BAAARI010000003">
    <property type="protein sequence ID" value="GAA2569627.1"/>
    <property type="molecule type" value="Genomic_DNA"/>
</dbReference>
<protein>
    <recommendedName>
        <fullName evidence="1">Septum formation-related domain-containing protein</fullName>
    </recommendedName>
</protein>
<proteinExistence type="predicted"/>
<evidence type="ECO:0000259" key="1">
    <source>
        <dbReference type="Pfam" id="PF13845"/>
    </source>
</evidence>
<dbReference type="Pfam" id="PF13845">
    <property type="entry name" value="Septum_form"/>
    <property type="match status" value="1"/>
</dbReference>
<sequence length="166" mass="17609">MRTSRLLTATAVMGAALFLGGCFQISDLGGGTEAVRDSDTGEITDAGKADVFTLSVGDCLNSTSSEEVTDVPVVPCSDPHDTEVYDEFSLPDGEYPGKDEVYSAAEEGCYAEFSNFVGIAYEESTLEFSYFAPTQQSWEQGNDRLVSCLVVDPAEQVTGTLAGAAR</sequence>
<gene>
    <name evidence="2" type="ORF">GCM10009862_05470</name>
</gene>
<dbReference type="Proteomes" id="UP001500274">
    <property type="component" value="Unassembled WGS sequence"/>
</dbReference>
<keyword evidence="3" id="KW-1185">Reference proteome</keyword>
<dbReference type="RefSeq" id="WP_344226665.1">
    <property type="nucleotide sequence ID" value="NZ_BAAARI010000003.1"/>
</dbReference>
<name>A0ABP6BH28_9MICO</name>
<dbReference type="InterPro" id="IPR026004">
    <property type="entry name" value="Septum_form"/>
</dbReference>
<evidence type="ECO:0000313" key="3">
    <source>
        <dbReference type="Proteomes" id="UP001500274"/>
    </source>
</evidence>
<evidence type="ECO:0000313" key="2">
    <source>
        <dbReference type="EMBL" id="GAA2569627.1"/>
    </source>
</evidence>
<accession>A0ABP6BH28</accession>
<comment type="caution">
    <text evidence="2">The sequence shown here is derived from an EMBL/GenBank/DDBJ whole genome shotgun (WGS) entry which is preliminary data.</text>
</comment>
<reference evidence="3" key="1">
    <citation type="journal article" date="2019" name="Int. J. Syst. Evol. Microbiol.">
        <title>The Global Catalogue of Microorganisms (GCM) 10K type strain sequencing project: providing services to taxonomists for standard genome sequencing and annotation.</title>
        <authorList>
            <consortium name="The Broad Institute Genomics Platform"/>
            <consortium name="The Broad Institute Genome Sequencing Center for Infectious Disease"/>
            <person name="Wu L."/>
            <person name="Ma J."/>
        </authorList>
    </citation>
    <scope>NUCLEOTIDE SEQUENCE [LARGE SCALE GENOMIC DNA]</scope>
    <source>
        <strain evidence="3">JCM 16365</strain>
    </source>
</reference>
<organism evidence="2 3">
    <name type="scientific">Microbacterium binotii</name>
    <dbReference type="NCBI Taxonomy" id="462710"/>
    <lineage>
        <taxon>Bacteria</taxon>
        <taxon>Bacillati</taxon>
        <taxon>Actinomycetota</taxon>
        <taxon>Actinomycetes</taxon>
        <taxon>Micrococcales</taxon>
        <taxon>Microbacteriaceae</taxon>
        <taxon>Microbacterium</taxon>
    </lineage>
</organism>
<feature type="domain" description="Septum formation-related" evidence="1">
    <location>
        <begin position="39"/>
        <end position="148"/>
    </location>
</feature>